<evidence type="ECO:0000259" key="2">
    <source>
        <dbReference type="Pfam" id="PF08787"/>
    </source>
</evidence>
<feature type="signal peptide" evidence="1">
    <location>
        <begin position="1"/>
        <end position="20"/>
    </location>
</feature>
<dbReference type="GO" id="GO:0016829">
    <property type="term" value="F:lyase activity"/>
    <property type="evidence" value="ECO:0007669"/>
    <property type="project" value="UniProtKB-KW"/>
</dbReference>
<protein>
    <submittedName>
        <fullName evidence="3">Alginate lyase</fullName>
    </submittedName>
</protein>
<dbReference type="SUPFAM" id="SSF49899">
    <property type="entry name" value="Concanavalin A-like lectins/glucanases"/>
    <property type="match status" value="1"/>
</dbReference>
<dbReference type="InterPro" id="IPR013320">
    <property type="entry name" value="ConA-like_dom_sf"/>
</dbReference>
<keyword evidence="3" id="KW-0456">Lyase</keyword>
<feature type="domain" description="Alginate lyase 2" evidence="2">
    <location>
        <begin position="31"/>
        <end position="262"/>
    </location>
</feature>
<geneLocation type="plasmid" evidence="3 4">
    <name>pPP1</name>
</geneLocation>
<organism evidence="3 4">
    <name type="scientific">Persicobacter psychrovividus</name>
    <dbReference type="NCBI Taxonomy" id="387638"/>
    <lineage>
        <taxon>Bacteria</taxon>
        <taxon>Pseudomonadati</taxon>
        <taxon>Bacteroidota</taxon>
        <taxon>Cytophagia</taxon>
        <taxon>Cytophagales</taxon>
        <taxon>Persicobacteraceae</taxon>
        <taxon>Persicobacter</taxon>
    </lineage>
</organism>
<proteinExistence type="predicted"/>
<evidence type="ECO:0000256" key="1">
    <source>
        <dbReference type="SAM" id="SignalP"/>
    </source>
</evidence>
<reference evidence="3 4" key="1">
    <citation type="submission" date="2021-12" db="EMBL/GenBank/DDBJ databases">
        <title>Genome sequencing of bacteria with rrn-lacking chromosome and rrn-plasmid.</title>
        <authorList>
            <person name="Anda M."/>
            <person name="Iwasaki W."/>
        </authorList>
    </citation>
    <scope>NUCLEOTIDE SEQUENCE [LARGE SCALE GENOMIC DNA]</scope>
    <source>
        <strain evidence="3 4">NBRC 101262</strain>
        <plasmid evidence="3 4">pPP1</plasmid>
    </source>
</reference>
<sequence>MYKLIISILFLIGMYFTATAQQYPSDVLPALTSWKLTLPVDANGKDNSHIKKLEDRLRKPMEIIGRDLIDYQYKPYFYAQNAEVYFRAHAAGVTTKNSKNPRSELRQLVGGGNNYWSVQDPQRMTVHLRVTHLPTYKQKVVISQIHGPVNEPLKVSYSPKYKGVVIEWNESHKDLAHPVPYQLGEHLIIDVKVNKGKITCTITNTDQDKTYSKTWRSEDSTGYFKVGCYTQANKYLSQYKKGFRDEPNDSYGEVAVSKIELETTYPPKN</sequence>
<accession>A0ABM7VIV6</accession>
<name>A0ABM7VIV6_9BACT</name>
<feature type="chain" id="PRO_5045743830" evidence="1">
    <location>
        <begin position="21"/>
        <end position="269"/>
    </location>
</feature>
<evidence type="ECO:0000313" key="4">
    <source>
        <dbReference type="Proteomes" id="UP001354989"/>
    </source>
</evidence>
<dbReference type="EMBL" id="AP025293">
    <property type="protein sequence ID" value="BDD00931.1"/>
    <property type="molecule type" value="Genomic_DNA"/>
</dbReference>
<gene>
    <name evidence="3" type="ORF">PEPS_32110</name>
</gene>
<dbReference type="Pfam" id="PF08787">
    <property type="entry name" value="Alginate_lyase2"/>
    <property type="match status" value="1"/>
</dbReference>
<keyword evidence="4" id="KW-1185">Reference proteome</keyword>
<dbReference type="Gene3D" id="2.60.120.200">
    <property type="match status" value="1"/>
</dbReference>
<dbReference type="Proteomes" id="UP001354989">
    <property type="component" value="Plasmid pPP1"/>
</dbReference>
<evidence type="ECO:0000313" key="3">
    <source>
        <dbReference type="EMBL" id="BDD00931.1"/>
    </source>
</evidence>
<dbReference type="InterPro" id="IPR014895">
    <property type="entry name" value="Alginate_lyase_2"/>
</dbReference>
<keyword evidence="3" id="KW-0614">Plasmid</keyword>
<keyword evidence="1" id="KW-0732">Signal</keyword>